<protein>
    <submittedName>
        <fullName evidence="1">Uncharacterized protein</fullName>
    </submittedName>
</protein>
<gene>
    <name evidence="1" type="ORF">H2198_000826</name>
</gene>
<accession>A0ACC3AJ14</accession>
<proteinExistence type="predicted"/>
<sequence>MEKPIDFPNEDTFSRLIDIRQINTDGLAEGFELRRHKHEIEADEGSREARADWVKYIGPVHVAGGCNPYSGHFGALVLPTCLPDRLRIISYIFEYAFLHDVVMESAVKAAEIQKDQKDDFATRGHDPKSRSMIGSKQIQSRVMLELMSIDPVCAQVCVDAWKVMADTTSKRDKNIPFSSMEEYLEYRIIDTGAPFVDKHMCFGMGIVLDEQELRQVDRVAHAAYAALGLANDYFSFDVEYAEFQSNDKKKAMTNAVWLFMHWYGVDVAEAKRLARAETRKYEVQFLQLQKELEPSLSPKLRHYVQGLAYQIAGNVVWSTDNPRYHLDKNIYQNDMTDFDRSLACYDVPAHSESSITTTGNSVEEKLLNSPTLSIASSPYHSRKTSVDSNSSISSSWSDQNSATSSRTDLSEPLADHEDPSKDEIVLPVTILTKEVISAPFEYINNLPSKGARDMLIDSLSVWVPNTKDHVDQVKEIVKSLHNISLMLDDVEDGSQLRRGKPSTHMVFGAPQTINSAGYFVLEVLKQLQTLDPKYMQTGMNLIQDLYLGQSYDLYWTRQGICPSEEDYLEMVDKKTGGLFLLAARLLLQLSQREDADIETLIQLLGRYFQIRDDYQNLVDQEYTDQKGFCEDLDEGKYSFTLIHALRSKQNNMQLQALLQSRRENGKMSKEAKMLVLQHLEQCGSFEYTKTRLEGMQKQIEQKISKLEARSGGENWIMRLLVHKLQV</sequence>
<organism evidence="1 2">
    <name type="scientific">Neophaeococcomyces mojaviensis</name>
    <dbReference type="NCBI Taxonomy" id="3383035"/>
    <lineage>
        <taxon>Eukaryota</taxon>
        <taxon>Fungi</taxon>
        <taxon>Dikarya</taxon>
        <taxon>Ascomycota</taxon>
        <taxon>Pezizomycotina</taxon>
        <taxon>Eurotiomycetes</taxon>
        <taxon>Chaetothyriomycetidae</taxon>
        <taxon>Chaetothyriales</taxon>
        <taxon>Chaetothyriales incertae sedis</taxon>
        <taxon>Neophaeococcomyces</taxon>
    </lineage>
</organism>
<name>A0ACC3AJ14_9EURO</name>
<evidence type="ECO:0000313" key="2">
    <source>
        <dbReference type="Proteomes" id="UP001172386"/>
    </source>
</evidence>
<dbReference type="EMBL" id="JAPDRQ010000008">
    <property type="protein sequence ID" value="KAJ9663560.1"/>
    <property type="molecule type" value="Genomic_DNA"/>
</dbReference>
<reference evidence="1" key="1">
    <citation type="submission" date="2022-10" db="EMBL/GenBank/DDBJ databases">
        <title>Culturing micro-colonial fungi from biological soil crusts in the Mojave desert and describing Neophaeococcomyces mojavensis, and introducing the new genera and species Taxawa tesnikishii.</title>
        <authorList>
            <person name="Kurbessoian T."/>
            <person name="Stajich J.E."/>
        </authorList>
    </citation>
    <scope>NUCLEOTIDE SEQUENCE</scope>
    <source>
        <strain evidence="1">JES_112</strain>
    </source>
</reference>
<keyword evidence="2" id="KW-1185">Reference proteome</keyword>
<dbReference type="Proteomes" id="UP001172386">
    <property type="component" value="Unassembled WGS sequence"/>
</dbReference>
<comment type="caution">
    <text evidence="1">The sequence shown here is derived from an EMBL/GenBank/DDBJ whole genome shotgun (WGS) entry which is preliminary data.</text>
</comment>
<evidence type="ECO:0000313" key="1">
    <source>
        <dbReference type="EMBL" id="KAJ9663560.1"/>
    </source>
</evidence>